<gene>
    <name evidence="2" type="ORF">COPCOM_03414</name>
</gene>
<name>C0BE02_9FIRM</name>
<feature type="transmembrane region" description="Helical" evidence="1">
    <location>
        <begin position="12"/>
        <end position="33"/>
    </location>
</feature>
<reference evidence="2 3" key="2">
    <citation type="submission" date="2009-03" db="EMBL/GenBank/DDBJ databases">
        <title>Draft genome sequence of Coprococcus comes (ATCC 27758).</title>
        <authorList>
            <person name="Sudarsanam P."/>
            <person name="Ley R."/>
            <person name="Guruge J."/>
            <person name="Turnbaugh P.J."/>
            <person name="Mahowald M."/>
            <person name="Liep D."/>
            <person name="Gordon J."/>
        </authorList>
    </citation>
    <scope>NUCLEOTIDE SEQUENCE [LARGE SCALE GENOMIC DNA]</scope>
    <source>
        <strain evidence="2 3">ATCC 27758</strain>
    </source>
</reference>
<comment type="caution">
    <text evidence="2">The sequence shown here is derived from an EMBL/GenBank/DDBJ whole genome shotgun (WGS) entry which is preliminary data.</text>
</comment>
<evidence type="ECO:0000313" key="2">
    <source>
        <dbReference type="EMBL" id="EEG88079.1"/>
    </source>
</evidence>
<evidence type="ECO:0008006" key="4">
    <source>
        <dbReference type="Google" id="ProtNLM"/>
    </source>
</evidence>
<organism evidence="2 3">
    <name type="scientific">Coprococcus comes ATCC 27758</name>
    <dbReference type="NCBI Taxonomy" id="470146"/>
    <lineage>
        <taxon>Bacteria</taxon>
        <taxon>Bacillati</taxon>
        <taxon>Bacillota</taxon>
        <taxon>Clostridia</taxon>
        <taxon>Lachnospirales</taxon>
        <taxon>Lachnospiraceae</taxon>
        <taxon>Coprococcus</taxon>
    </lineage>
</organism>
<dbReference type="Proteomes" id="UP000003793">
    <property type="component" value="Unassembled WGS sequence"/>
</dbReference>
<keyword evidence="1" id="KW-0472">Membrane</keyword>
<proteinExistence type="predicted"/>
<dbReference type="EMBL" id="ABVR01000045">
    <property type="protein sequence ID" value="EEG88079.1"/>
    <property type="molecule type" value="Genomic_DNA"/>
</dbReference>
<evidence type="ECO:0000313" key="3">
    <source>
        <dbReference type="Proteomes" id="UP000003793"/>
    </source>
</evidence>
<keyword evidence="1" id="KW-1133">Transmembrane helix</keyword>
<evidence type="ECO:0000256" key="1">
    <source>
        <dbReference type="SAM" id="Phobius"/>
    </source>
</evidence>
<sequence length="252" mass="27523">MKGEKIMRKKLNLLFGLVLIISMIALIGCGGSGKTGEKNPYEGKWVAVSAQMMGMSVSIDETFGGAFEFEVKNNGKVSFSVGDTTGNGKWSVEDNQFILSIEGEEMVGIIGKDIISFDNMLEMGVKVIFAKDGTDAMDPALYLTEEENAVIGEWAAESVEELLGDGPQTSMEGVDNINDALRLDFKSDRNVTVIYKGEEIGTFPWSVALGYCSIESENPSLTVMINDDGTLKVDYSDDDDYYTFHCVKSDSE</sequence>
<reference evidence="2 3" key="1">
    <citation type="submission" date="2009-02" db="EMBL/GenBank/DDBJ databases">
        <authorList>
            <person name="Fulton L."/>
            <person name="Clifton S."/>
            <person name="Fulton B."/>
            <person name="Xu J."/>
            <person name="Minx P."/>
            <person name="Pepin K.H."/>
            <person name="Johnson M."/>
            <person name="Bhonagiri V."/>
            <person name="Nash W.E."/>
            <person name="Mardis E.R."/>
            <person name="Wilson R.K."/>
        </authorList>
    </citation>
    <scope>NUCLEOTIDE SEQUENCE [LARGE SCALE GENOMIC DNA]</scope>
    <source>
        <strain evidence="2 3">ATCC 27758</strain>
    </source>
</reference>
<dbReference type="PROSITE" id="PS51257">
    <property type="entry name" value="PROKAR_LIPOPROTEIN"/>
    <property type="match status" value="1"/>
</dbReference>
<keyword evidence="1" id="KW-0812">Transmembrane</keyword>
<protein>
    <recommendedName>
        <fullName evidence="4">Lipocalin-like domain-containing protein</fullName>
    </recommendedName>
</protein>
<dbReference type="HOGENOM" id="CLU_1174870_0_0_9"/>
<accession>C0BE02</accession>
<dbReference type="AlphaFoldDB" id="C0BE02"/>